<gene>
    <name evidence="1" type="ORF">AVEN_235599_1</name>
</gene>
<name>A0A4Y2BS55_ARAVE</name>
<proteinExistence type="predicted"/>
<organism evidence="1 2">
    <name type="scientific">Araneus ventricosus</name>
    <name type="common">Orbweaver spider</name>
    <name type="synonym">Epeira ventricosa</name>
    <dbReference type="NCBI Taxonomy" id="182803"/>
    <lineage>
        <taxon>Eukaryota</taxon>
        <taxon>Metazoa</taxon>
        <taxon>Ecdysozoa</taxon>
        <taxon>Arthropoda</taxon>
        <taxon>Chelicerata</taxon>
        <taxon>Arachnida</taxon>
        <taxon>Araneae</taxon>
        <taxon>Araneomorphae</taxon>
        <taxon>Entelegynae</taxon>
        <taxon>Araneoidea</taxon>
        <taxon>Araneidae</taxon>
        <taxon>Araneus</taxon>
    </lineage>
</organism>
<comment type="caution">
    <text evidence="1">The sequence shown here is derived from an EMBL/GenBank/DDBJ whole genome shotgun (WGS) entry which is preliminary data.</text>
</comment>
<protein>
    <recommendedName>
        <fullName evidence="3">DUF659 domain-containing protein</fullName>
    </recommendedName>
</protein>
<sequence length="121" mass="13536">MSRISGSFSAENCVKVVEAKLKEFGITSEKHIVACVIDGGCMMVKFGKIMSYCYHLCYAHATHLVVCYVPYKKRVDLGESSVKIESISYEEEDIDESEEIIEDLDKVLDLKFEGGIGTKIL</sequence>
<reference evidence="1 2" key="1">
    <citation type="journal article" date="2019" name="Sci. Rep.">
        <title>Orb-weaving spider Araneus ventricosus genome elucidates the spidroin gene catalogue.</title>
        <authorList>
            <person name="Kono N."/>
            <person name="Nakamura H."/>
            <person name="Ohtoshi R."/>
            <person name="Moran D.A.P."/>
            <person name="Shinohara A."/>
            <person name="Yoshida Y."/>
            <person name="Fujiwara M."/>
            <person name="Mori M."/>
            <person name="Tomita M."/>
            <person name="Arakawa K."/>
        </authorList>
    </citation>
    <scope>NUCLEOTIDE SEQUENCE [LARGE SCALE GENOMIC DNA]</scope>
</reference>
<dbReference type="Proteomes" id="UP000499080">
    <property type="component" value="Unassembled WGS sequence"/>
</dbReference>
<dbReference type="EMBL" id="BGPR01000103">
    <property type="protein sequence ID" value="GBL94499.1"/>
    <property type="molecule type" value="Genomic_DNA"/>
</dbReference>
<accession>A0A4Y2BS55</accession>
<dbReference type="AlphaFoldDB" id="A0A4Y2BS55"/>
<keyword evidence="2" id="KW-1185">Reference proteome</keyword>
<evidence type="ECO:0008006" key="3">
    <source>
        <dbReference type="Google" id="ProtNLM"/>
    </source>
</evidence>
<evidence type="ECO:0000313" key="2">
    <source>
        <dbReference type="Proteomes" id="UP000499080"/>
    </source>
</evidence>
<evidence type="ECO:0000313" key="1">
    <source>
        <dbReference type="EMBL" id="GBL94499.1"/>
    </source>
</evidence>
<dbReference type="OrthoDB" id="8124016at2759"/>